<evidence type="ECO:0000313" key="2">
    <source>
        <dbReference type="EMBL" id="KNY26263.1"/>
    </source>
</evidence>
<protein>
    <recommendedName>
        <fullName evidence="1">PilZ domain-containing protein</fullName>
    </recommendedName>
</protein>
<dbReference type="AlphaFoldDB" id="A0A0L6JKM9"/>
<name>A0A0L6JKM9_9FIRM</name>
<accession>A0A0L6JKM9</accession>
<evidence type="ECO:0000313" key="3">
    <source>
        <dbReference type="Proteomes" id="UP000036923"/>
    </source>
</evidence>
<keyword evidence="3" id="KW-1185">Reference proteome</keyword>
<gene>
    <name evidence="2" type="ORF">Bccel_1525</name>
</gene>
<dbReference type="STRING" id="398512.Bccel_1525"/>
<organism evidence="2 3">
    <name type="scientific">Pseudobacteroides cellulosolvens ATCC 35603 = DSM 2933</name>
    <dbReference type="NCBI Taxonomy" id="398512"/>
    <lineage>
        <taxon>Bacteria</taxon>
        <taxon>Bacillati</taxon>
        <taxon>Bacillota</taxon>
        <taxon>Clostridia</taxon>
        <taxon>Eubacteriales</taxon>
        <taxon>Oscillospiraceae</taxon>
        <taxon>Pseudobacteroides</taxon>
    </lineage>
</organism>
<dbReference type="Proteomes" id="UP000036923">
    <property type="component" value="Unassembled WGS sequence"/>
</dbReference>
<dbReference type="GO" id="GO:0035438">
    <property type="term" value="F:cyclic-di-GMP binding"/>
    <property type="evidence" value="ECO:0007669"/>
    <property type="project" value="InterPro"/>
</dbReference>
<dbReference type="InterPro" id="IPR009875">
    <property type="entry name" value="PilZ_domain"/>
</dbReference>
<proteinExistence type="predicted"/>
<reference evidence="3" key="1">
    <citation type="submission" date="2015-07" db="EMBL/GenBank/DDBJ databases">
        <title>Near-Complete Genome Sequence of the Cellulolytic Bacterium Bacteroides (Pseudobacteroides) cellulosolvens ATCC 35603.</title>
        <authorList>
            <person name="Dassa B."/>
            <person name="Utturkar S.M."/>
            <person name="Klingeman D.M."/>
            <person name="Hurt R.A."/>
            <person name="Keller M."/>
            <person name="Xu J."/>
            <person name="Reddy Y.H.K."/>
            <person name="Borovok I."/>
            <person name="Grinberg I.R."/>
            <person name="Lamed R."/>
            <person name="Zhivin O."/>
            <person name="Bayer E.A."/>
            <person name="Brown S.D."/>
        </authorList>
    </citation>
    <scope>NUCLEOTIDE SEQUENCE [LARGE SCALE GENOMIC DNA]</scope>
    <source>
        <strain evidence="3">DSM 2933</strain>
    </source>
</reference>
<comment type="caution">
    <text evidence="2">The sequence shown here is derived from an EMBL/GenBank/DDBJ whole genome shotgun (WGS) entry which is preliminary data.</text>
</comment>
<sequence>MFDYPILISDNESDWEKASLVNISGSGAMIKCNNYYPCDSLYLELPRPFVKVIGSYFVKCDIMWSMYSQLDEGVCEYGVRFEKSSNDEDNSLYIHNILLGDKNIT</sequence>
<dbReference type="EMBL" id="LGTC01000001">
    <property type="protein sequence ID" value="KNY26263.1"/>
    <property type="molecule type" value="Genomic_DNA"/>
</dbReference>
<evidence type="ECO:0000259" key="1">
    <source>
        <dbReference type="Pfam" id="PF07238"/>
    </source>
</evidence>
<feature type="domain" description="PilZ" evidence="1">
    <location>
        <begin position="3"/>
        <end position="91"/>
    </location>
</feature>
<dbReference type="Pfam" id="PF07238">
    <property type="entry name" value="PilZ"/>
    <property type="match status" value="1"/>
</dbReference>